<accession>A0ABN2L3B6</accession>
<evidence type="ECO:0000256" key="1">
    <source>
        <dbReference type="SAM" id="Phobius"/>
    </source>
</evidence>
<dbReference type="Proteomes" id="UP001500655">
    <property type="component" value="Unassembled WGS sequence"/>
</dbReference>
<sequence length="134" mass="14245">MADTPEPTSTTLTWAVRVLAAQTVIVAAVAALTIYADLTAESSSLRAALTVTGYVLMMAAIFGLLAWSLHRRRPWARGPAIVLELLLVPIGWYMVSGGWPWLGLPLLLIGLVTAGLLLAPATRAALGISWRPEA</sequence>
<keyword evidence="1" id="KW-0812">Transmembrane</keyword>
<feature type="transmembrane region" description="Helical" evidence="1">
    <location>
        <begin position="12"/>
        <end position="35"/>
    </location>
</feature>
<keyword evidence="3" id="KW-1185">Reference proteome</keyword>
<reference evidence="2 3" key="1">
    <citation type="journal article" date="2019" name="Int. J. Syst. Evol. Microbiol.">
        <title>The Global Catalogue of Microorganisms (GCM) 10K type strain sequencing project: providing services to taxonomists for standard genome sequencing and annotation.</title>
        <authorList>
            <consortium name="The Broad Institute Genomics Platform"/>
            <consortium name="The Broad Institute Genome Sequencing Center for Infectious Disease"/>
            <person name="Wu L."/>
            <person name="Ma J."/>
        </authorList>
    </citation>
    <scope>NUCLEOTIDE SEQUENCE [LARGE SCALE GENOMIC DNA]</scope>
    <source>
        <strain evidence="2 3">JCM 13249</strain>
    </source>
</reference>
<feature type="transmembrane region" description="Helical" evidence="1">
    <location>
        <begin position="47"/>
        <end position="67"/>
    </location>
</feature>
<organism evidence="2 3">
    <name type="scientific">Luedemannella helvata</name>
    <dbReference type="NCBI Taxonomy" id="349315"/>
    <lineage>
        <taxon>Bacteria</taxon>
        <taxon>Bacillati</taxon>
        <taxon>Actinomycetota</taxon>
        <taxon>Actinomycetes</taxon>
        <taxon>Micromonosporales</taxon>
        <taxon>Micromonosporaceae</taxon>
        <taxon>Luedemannella</taxon>
    </lineage>
</organism>
<keyword evidence="1" id="KW-1133">Transmembrane helix</keyword>
<feature type="transmembrane region" description="Helical" evidence="1">
    <location>
        <begin position="101"/>
        <end position="121"/>
    </location>
</feature>
<feature type="transmembrane region" description="Helical" evidence="1">
    <location>
        <begin position="79"/>
        <end position="95"/>
    </location>
</feature>
<dbReference type="EMBL" id="BAAALS010000036">
    <property type="protein sequence ID" value="GAA1773728.1"/>
    <property type="molecule type" value="Genomic_DNA"/>
</dbReference>
<gene>
    <name evidence="2" type="ORF">GCM10009681_51500</name>
</gene>
<comment type="caution">
    <text evidence="2">The sequence shown here is derived from an EMBL/GenBank/DDBJ whole genome shotgun (WGS) entry which is preliminary data.</text>
</comment>
<protein>
    <recommendedName>
        <fullName evidence="4">Integral membrane protein</fullName>
    </recommendedName>
</protein>
<evidence type="ECO:0000313" key="3">
    <source>
        <dbReference type="Proteomes" id="UP001500655"/>
    </source>
</evidence>
<name>A0ABN2L3B6_9ACTN</name>
<proteinExistence type="predicted"/>
<keyword evidence="1" id="KW-0472">Membrane</keyword>
<evidence type="ECO:0008006" key="4">
    <source>
        <dbReference type="Google" id="ProtNLM"/>
    </source>
</evidence>
<evidence type="ECO:0000313" key="2">
    <source>
        <dbReference type="EMBL" id="GAA1773728.1"/>
    </source>
</evidence>
<dbReference type="RefSeq" id="WP_344087377.1">
    <property type="nucleotide sequence ID" value="NZ_BAAALS010000036.1"/>
</dbReference>